<feature type="compositionally biased region" description="Gly residues" evidence="2">
    <location>
        <begin position="322"/>
        <end position="340"/>
    </location>
</feature>
<evidence type="ECO:0000313" key="7">
    <source>
        <dbReference type="Proteomes" id="UP001283361"/>
    </source>
</evidence>
<organism evidence="6 7">
    <name type="scientific">Elysia crispata</name>
    <name type="common">lettuce slug</name>
    <dbReference type="NCBI Taxonomy" id="231223"/>
    <lineage>
        <taxon>Eukaryota</taxon>
        <taxon>Metazoa</taxon>
        <taxon>Spiralia</taxon>
        <taxon>Lophotrochozoa</taxon>
        <taxon>Mollusca</taxon>
        <taxon>Gastropoda</taxon>
        <taxon>Heterobranchia</taxon>
        <taxon>Euthyneura</taxon>
        <taxon>Panpulmonata</taxon>
        <taxon>Sacoglossa</taxon>
        <taxon>Placobranchoidea</taxon>
        <taxon>Plakobranchidae</taxon>
        <taxon>Elysia</taxon>
    </lineage>
</organism>
<feature type="region of interest" description="Disordered" evidence="2">
    <location>
        <begin position="637"/>
        <end position="674"/>
    </location>
</feature>
<dbReference type="PROSITE" id="PS50026">
    <property type="entry name" value="EGF_3"/>
    <property type="match status" value="1"/>
</dbReference>
<dbReference type="InterPro" id="IPR000742">
    <property type="entry name" value="EGF"/>
</dbReference>
<feature type="compositionally biased region" description="Polar residues" evidence="2">
    <location>
        <begin position="103"/>
        <end position="123"/>
    </location>
</feature>
<feature type="region of interest" description="Disordered" evidence="2">
    <location>
        <begin position="305"/>
        <end position="356"/>
    </location>
</feature>
<sequence length="674" mass="74825">MQYKKIITSCWAAHLVIITLVSVSANAWEVYNEEDQLSDQVHAEEIFLPVHKEEEVTNSRRAAPSIELKRRSHHKNTDENKKTTSILETPTLKGTILDPDVNLSEQKTPKSSPELNPSPSTHNNKARSQEVVRGLAFGEEEDKEDNDTVDKSNRVRQFREKIRDSDDDQAKKAKHTDAKVHKTQRQEIHRQKKVIRLRKIQNPDLVLDFSAEDHQQHQEQQRKQPKLPRQQEQEKSEQEIHQARELLEFEPEVIGEEPDSGVEEIFVREGEQFVGPIGPDCPPDSNTWECLMFAEDLVAVRKDQNLSGASGHRRVKRQSNGNGNGNANGNGNGNANGNGNGNTDSDDLTDASGAGANLYPDTESVATEIPLKKTIVFGNNGNDLNIGAFRRELIQQLREKYADVPGFSQVSVDDITLKPDGTVEANVTLNFQSDPAEYSMLTNDEYLDQLTGELEKVGDTLKNLMVDDRPVLIQTGPEDLRNQASSALSDPCSVTQCPAGFSGCRADPANSRGIQCEHKCILFENTQSCEHGSTCELDPNSEPFCSCTKRWTGKYCQDRVAQSKELDEGEITGVAAGGALLALGVIGTCAWFLLCRRKSKDPIFTHYSDEEGSGRFSNPSSKLSNFVIDRPRISVAPISTFSPNNGSNLSRRSSSDNSGNSMPQRPSRPRYSNA</sequence>
<name>A0AAE1ECC1_9GAST</name>
<feature type="disulfide bond" evidence="1">
    <location>
        <begin position="547"/>
        <end position="556"/>
    </location>
</feature>
<comment type="caution">
    <text evidence="6">The sequence shown here is derived from an EMBL/GenBank/DDBJ whole genome shotgun (WGS) entry which is preliminary data.</text>
</comment>
<feature type="signal peptide" evidence="4">
    <location>
        <begin position="1"/>
        <end position="27"/>
    </location>
</feature>
<keyword evidence="3" id="KW-0472">Membrane</keyword>
<keyword evidence="4" id="KW-0732">Signal</keyword>
<keyword evidence="1" id="KW-1015">Disulfide bond</keyword>
<evidence type="ECO:0000256" key="3">
    <source>
        <dbReference type="SAM" id="Phobius"/>
    </source>
</evidence>
<dbReference type="EMBL" id="JAWDGP010000241">
    <property type="protein sequence ID" value="KAK3802394.1"/>
    <property type="molecule type" value="Genomic_DNA"/>
</dbReference>
<gene>
    <name evidence="6" type="ORF">RRG08_034538</name>
</gene>
<accession>A0AAE1ECC1</accession>
<feature type="region of interest" description="Disordered" evidence="2">
    <location>
        <begin position="55"/>
        <end position="195"/>
    </location>
</feature>
<evidence type="ECO:0000259" key="5">
    <source>
        <dbReference type="PROSITE" id="PS50026"/>
    </source>
</evidence>
<keyword evidence="3" id="KW-1133">Transmembrane helix</keyword>
<dbReference type="AlphaFoldDB" id="A0AAE1ECC1"/>
<dbReference type="PROSITE" id="PS00022">
    <property type="entry name" value="EGF_1"/>
    <property type="match status" value="1"/>
</dbReference>
<keyword evidence="3" id="KW-0812">Transmembrane</keyword>
<feature type="compositionally biased region" description="Basic and acidic residues" evidence="2">
    <location>
        <begin position="146"/>
        <end position="189"/>
    </location>
</feature>
<evidence type="ECO:0000313" key="6">
    <source>
        <dbReference type="EMBL" id="KAK3802394.1"/>
    </source>
</evidence>
<feature type="compositionally biased region" description="Basic and acidic residues" evidence="2">
    <location>
        <begin position="229"/>
        <end position="240"/>
    </location>
</feature>
<feature type="domain" description="EGF-like" evidence="5">
    <location>
        <begin position="521"/>
        <end position="557"/>
    </location>
</feature>
<comment type="caution">
    <text evidence="1">Lacks conserved residue(s) required for the propagation of feature annotation.</text>
</comment>
<feature type="compositionally biased region" description="Basic and acidic residues" evidence="2">
    <location>
        <begin position="213"/>
        <end position="222"/>
    </location>
</feature>
<keyword evidence="7" id="KW-1185">Reference proteome</keyword>
<reference evidence="6" key="1">
    <citation type="journal article" date="2023" name="G3 (Bethesda)">
        <title>A reference genome for the long-term kleptoplast-retaining sea slug Elysia crispata morphotype clarki.</title>
        <authorList>
            <person name="Eastman K.E."/>
            <person name="Pendleton A.L."/>
            <person name="Shaikh M.A."/>
            <person name="Suttiyut T."/>
            <person name="Ogas R."/>
            <person name="Tomko P."/>
            <person name="Gavelis G."/>
            <person name="Widhalm J.R."/>
            <person name="Wisecaver J.H."/>
        </authorList>
    </citation>
    <scope>NUCLEOTIDE SEQUENCE</scope>
    <source>
        <strain evidence="6">ECLA1</strain>
    </source>
</reference>
<feature type="chain" id="PRO_5042205543" description="EGF-like domain-containing protein" evidence="4">
    <location>
        <begin position="28"/>
        <end position="674"/>
    </location>
</feature>
<evidence type="ECO:0000256" key="1">
    <source>
        <dbReference type="PROSITE-ProRule" id="PRU00076"/>
    </source>
</evidence>
<feature type="transmembrane region" description="Helical" evidence="3">
    <location>
        <begin position="571"/>
        <end position="594"/>
    </location>
</feature>
<dbReference type="Proteomes" id="UP001283361">
    <property type="component" value="Unassembled WGS sequence"/>
</dbReference>
<evidence type="ECO:0000256" key="2">
    <source>
        <dbReference type="SAM" id="MobiDB-lite"/>
    </source>
</evidence>
<protein>
    <recommendedName>
        <fullName evidence="5">EGF-like domain-containing protein</fullName>
    </recommendedName>
</protein>
<evidence type="ECO:0000256" key="4">
    <source>
        <dbReference type="SAM" id="SignalP"/>
    </source>
</evidence>
<feature type="region of interest" description="Disordered" evidence="2">
    <location>
        <begin position="213"/>
        <end position="240"/>
    </location>
</feature>
<feature type="compositionally biased region" description="Low complexity" evidence="2">
    <location>
        <begin position="642"/>
        <end position="661"/>
    </location>
</feature>
<keyword evidence="1" id="KW-0245">EGF-like domain</keyword>
<proteinExistence type="predicted"/>